<feature type="region of interest" description="Disordered" evidence="1">
    <location>
        <begin position="347"/>
        <end position="371"/>
    </location>
</feature>
<protein>
    <submittedName>
        <fullName evidence="3">Uncharacterized protein</fullName>
    </submittedName>
</protein>
<feature type="transmembrane region" description="Helical" evidence="2">
    <location>
        <begin position="227"/>
        <end position="249"/>
    </location>
</feature>
<name>A0A3R6AA77_9FIRM</name>
<feature type="region of interest" description="Disordered" evidence="1">
    <location>
        <begin position="1"/>
        <end position="30"/>
    </location>
</feature>
<evidence type="ECO:0000256" key="1">
    <source>
        <dbReference type="SAM" id="MobiDB-lite"/>
    </source>
</evidence>
<proteinExistence type="predicted"/>
<keyword evidence="2" id="KW-1133">Transmembrane helix</keyword>
<keyword evidence="2" id="KW-0812">Transmembrane</keyword>
<organism evidence="3 4">
    <name type="scientific">Roseburia intestinalis</name>
    <dbReference type="NCBI Taxonomy" id="166486"/>
    <lineage>
        <taxon>Bacteria</taxon>
        <taxon>Bacillati</taxon>
        <taxon>Bacillota</taxon>
        <taxon>Clostridia</taxon>
        <taxon>Lachnospirales</taxon>
        <taxon>Lachnospiraceae</taxon>
        <taxon>Roseburia</taxon>
    </lineage>
</organism>
<feature type="transmembrane region" description="Helical" evidence="2">
    <location>
        <begin position="197"/>
        <end position="215"/>
    </location>
</feature>
<sequence>MAEEEFQERSSVKTETEKEQSVVEQETVKDPVIIESEDVTEETEPDYMQMEVKNPRIGKVLKLEEEAKRQNELEQLRSKRIRQQQEYINQMIDSVEANLKNTKEEQKLNEEFERHIRTEVYRMHGISEDKLQGMEERRNAWYQGAAFALFFLSLILVAVCGVLHGFGSELCIFMAFYTAIEGTLLSNGRKQAAFFEVLIKVLYLLLYPVMLTVFVCYELKFKEYDMLVPIFVIAGVVVLMLGAVSYFAYDPYRVDKRNRKKANSYIKEMEKAALKEVRLKEKALEKLQRKNAKKAQREKVRKEKEEERRTKREARKAEREAARQKSEQEQPAEKIIGWWEKIRHKNEKKTESEVKEQMTENIAKDKNESAE</sequence>
<dbReference type="AlphaFoldDB" id="A0A3R6AA77"/>
<feature type="compositionally biased region" description="Basic and acidic residues" evidence="1">
    <location>
        <begin position="348"/>
        <end position="371"/>
    </location>
</feature>
<feature type="transmembrane region" description="Helical" evidence="2">
    <location>
        <begin position="165"/>
        <end position="185"/>
    </location>
</feature>
<dbReference type="Proteomes" id="UP000284465">
    <property type="component" value="Unassembled WGS sequence"/>
</dbReference>
<reference evidence="3 4" key="1">
    <citation type="submission" date="2018-08" db="EMBL/GenBank/DDBJ databases">
        <title>A genome reference for cultivated species of the human gut microbiota.</title>
        <authorList>
            <person name="Zou Y."/>
            <person name="Xue W."/>
            <person name="Luo G."/>
        </authorList>
    </citation>
    <scope>NUCLEOTIDE SEQUENCE [LARGE SCALE GENOMIC DNA]</scope>
    <source>
        <strain evidence="3 4">AM43-11</strain>
    </source>
</reference>
<feature type="transmembrane region" description="Helical" evidence="2">
    <location>
        <begin position="140"/>
        <end position="159"/>
    </location>
</feature>
<accession>A0A3R6AA77</accession>
<dbReference type="RefSeq" id="WP_118589872.1">
    <property type="nucleotide sequence ID" value="NZ_CACRUM010000083.1"/>
</dbReference>
<gene>
    <name evidence="3" type="ORF">DW927_00110</name>
</gene>
<dbReference type="EMBL" id="QSFP01000001">
    <property type="protein sequence ID" value="RHA70110.1"/>
    <property type="molecule type" value="Genomic_DNA"/>
</dbReference>
<feature type="region of interest" description="Disordered" evidence="1">
    <location>
        <begin position="287"/>
        <end position="335"/>
    </location>
</feature>
<evidence type="ECO:0000313" key="3">
    <source>
        <dbReference type="EMBL" id="RHA70110.1"/>
    </source>
</evidence>
<evidence type="ECO:0000313" key="4">
    <source>
        <dbReference type="Proteomes" id="UP000284465"/>
    </source>
</evidence>
<keyword evidence="2" id="KW-0472">Membrane</keyword>
<comment type="caution">
    <text evidence="3">The sequence shown here is derived from an EMBL/GenBank/DDBJ whole genome shotgun (WGS) entry which is preliminary data.</text>
</comment>
<feature type="compositionally biased region" description="Basic and acidic residues" evidence="1">
    <location>
        <begin position="295"/>
        <end position="332"/>
    </location>
</feature>
<feature type="compositionally biased region" description="Basic and acidic residues" evidence="1">
    <location>
        <begin position="7"/>
        <end position="29"/>
    </location>
</feature>
<evidence type="ECO:0000256" key="2">
    <source>
        <dbReference type="SAM" id="Phobius"/>
    </source>
</evidence>